<proteinExistence type="predicted"/>
<feature type="compositionally biased region" description="Basic residues" evidence="1">
    <location>
        <begin position="107"/>
        <end position="116"/>
    </location>
</feature>
<organism evidence="2 3">
    <name type="scientific">Amniculicola lignicola CBS 123094</name>
    <dbReference type="NCBI Taxonomy" id="1392246"/>
    <lineage>
        <taxon>Eukaryota</taxon>
        <taxon>Fungi</taxon>
        <taxon>Dikarya</taxon>
        <taxon>Ascomycota</taxon>
        <taxon>Pezizomycotina</taxon>
        <taxon>Dothideomycetes</taxon>
        <taxon>Pleosporomycetidae</taxon>
        <taxon>Pleosporales</taxon>
        <taxon>Amniculicolaceae</taxon>
        <taxon>Amniculicola</taxon>
    </lineage>
</organism>
<dbReference type="AlphaFoldDB" id="A0A6A5X1F0"/>
<evidence type="ECO:0000313" key="3">
    <source>
        <dbReference type="Proteomes" id="UP000799779"/>
    </source>
</evidence>
<evidence type="ECO:0000256" key="1">
    <source>
        <dbReference type="SAM" id="MobiDB-lite"/>
    </source>
</evidence>
<reference evidence="2" key="1">
    <citation type="journal article" date="2020" name="Stud. Mycol.">
        <title>101 Dothideomycetes genomes: a test case for predicting lifestyles and emergence of pathogens.</title>
        <authorList>
            <person name="Haridas S."/>
            <person name="Albert R."/>
            <person name="Binder M."/>
            <person name="Bloem J."/>
            <person name="Labutti K."/>
            <person name="Salamov A."/>
            <person name="Andreopoulos B."/>
            <person name="Baker S."/>
            <person name="Barry K."/>
            <person name="Bills G."/>
            <person name="Bluhm B."/>
            <person name="Cannon C."/>
            <person name="Castanera R."/>
            <person name="Culley D."/>
            <person name="Daum C."/>
            <person name="Ezra D."/>
            <person name="Gonzalez J."/>
            <person name="Henrissat B."/>
            <person name="Kuo A."/>
            <person name="Liang C."/>
            <person name="Lipzen A."/>
            <person name="Lutzoni F."/>
            <person name="Magnuson J."/>
            <person name="Mondo S."/>
            <person name="Nolan M."/>
            <person name="Ohm R."/>
            <person name="Pangilinan J."/>
            <person name="Park H.-J."/>
            <person name="Ramirez L."/>
            <person name="Alfaro M."/>
            <person name="Sun H."/>
            <person name="Tritt A."/>
            <person name="Yoshinaga Y."/>
            <person name="Zwiers L.-H."/>
            <person name="Turgeon B."/>
            <person name="Goodwin S."/>
            <person name="Spatafora J."/>
            <person name="Crous P."/>
            <person name="Grigoriev I."/>
        </authorList>
    </citation>
    <scope>NUCLEOTIDE SEQUENCE</scope>
    <source>
        <strain evidence="2">CBS 123094</strain>
    </source>
</reference>
<accession>A0A6A5X1F0</accession>
<keyword evidence="3" id="KW-1185">Reference proteome</keyword>
<dbReference type="EMBL" id="ML977569">
    <property type="protein sequence ID" value="KAF2004006.1"/>
    <property type="molecule type" value="Genomic_DNA"/>
</dbReference>
<evidence type="ECO:0000313" key="2">
    <source>
        <dbReference type="EMBL" id="KAF2004006.1"/>
    </source>
</evidence>
<protein>
    <submittedName>
        <fullName evidence="2">Uncharacterized protein</fullName>
    </submittedName>
</protein>
<feature type="compositionally biased region" description="Polar residues" evidence="1">
    <location>
        <begin position="87"/>
        <end position="100"/>
    </location>
</feature>
<name>A0A6A5X1F0_9PLEO</name>
<dbReference type="Proteomes" id="UP000799779">
    <property type="component" value="Unassembled WGS sequence"/>
</dbReference>
<gene>
    <name evidence="2" type="ORF">P154DRAFT_531708</name>
</gene>
<feature type="region of interest" description="Disordered" evidence="1">
    <location>
        <begin position="87"/>
        <end position="139"/>
    </location>
</feature>
<sequence length="139" mass="15698">MRDTTQDRLPDGSRWNRGIGHVKWKFGVPIGIGLTSTFDLPVWYSEGGFLVFDGICSQSNNLQYVLHVFQRRDKYIQYPTVPNIPSYTSFPPSNRMTGTSPVDVKRQAHNPVHKRPSTPSTVFPITPSTSKPPYSTCKI</sequence>
<feature type="compositionally biased region" description="Polar residues" evidence="1">
    <location>
        <begin position="117"/>
        <end position="139"/>
    </location>
</feature>